<protein>
    <submittedName>
        <fullName evidence="1">Uncharacterized protein</fullName>
    </submittedName>
</protein>
<reference evidence="1" key="1">
    <citation type="submission" date="2014-09" db="EMBL/GenBank/DDBJ databases">
        <authorList>
            <person name="Magalhaes I.L.F."/>
            <person name="Oliveira U."/>
            <person name="Santos F.R."/>
            <person name="Vidigal T.H.D.A."/>
            <person name="Brescovit A.D."/>
            <person name="Santos A.J."/>
        </authorList>
    </citation>
    <scope>NUCLEOTIDE SEQUENCE</scope>
    <source>
        <tissue evidence="1">Shoot tissue taken approximately 20 cm above the soil surface</tissue>
    </source>
</reference>
<dbReference type="EMBL" id="GBRH01266230">
    <property type="protein sequence ID" value="JAD31665.1"/>
    <property type="molecule type" value="Transcribed_RNA"/>
</dbReference>
<accession>A0A0A8Z4J6</accession>
<dbReference type="AlphaFoldDB" id="A0A0A8Z4J6"/>
<name>A0A0A8Z4J6_ARUDO</name>
<proteinExistence type="predicted"/>
<organism evidence="1">
    <name type="scientific">Arundo donax</name>
    <name type="common">Giant reed</name>
    <name type="synonym">Donax arundinaceus</name>
    <dbReference type="NCBI Taxonomy" id="35708"/>
    <lineage>
        <taxon>Eukaryota</taxon>
        <taxon>Viridiplantae</taxon>
        <taxon>Streptophyta</taxon>
        <taxon>Embryophyta</taxon>
        <taxon>Tracheophyta</taxon>
        <taxon>Spermatophyta</taxon>
        <taxon>Magnoliopsida</taxon>
        <taxon>Liliopsida</taxon>
        <taxon>Poales</taxon>
        <taxon>Poaceae</taxon>
        <taxon>PACMAD clade</taxon>
        <taxon>Arundinoideae</taxon>
        <taxon>Arundineae</taxon>
        <taxon>Arundo</taxon>
    </lineage>
</organism>
<reference evidence="1" key="2">
    <citation type="journal article" date="2015" name="Data Brief">
        <title>Shoot transcriptome of the giant reed, Arundo donax.</title>
        <authorList>
            <person name="Barrero R.A."/>
            <person name="Guerrero F.D."/>
            <person name="Moolhuijzen P."/>
            <person name="Goolsby J.A."/>
            <person name="Tidwell J."/>
            <person name="Bellgard S.E."/>
            <person name="Bellgard M.I."/>
        </authorList>
    </citation>
    <scope>NUCLEOTIDE SEQUENCE</scope>
    <source>
        <tissue evidence="1">Shoot tissue taken approximately 20 cm above the soil surface</tissue>
    </source>
</reference>
<sequence length="50" mass="5588">MLPFHSPLLQYRTVLFQYMKYWLVPLGSIPSENTPGAGSPELFQAASVCT</sequence>
<evidence type="ECO:0000313" key="1">
    <source>
        <dbReference type="EMBL" id="JAD31665.1"/>
    </source>
</evidence>